<keyword evidence="5" id="KW-1185">Reference proteome</keyword>
<dbReference type="KEGG" id="asl:Aeqsu_3226"/>
<proteinExistence type="predicted"/>
<accession>I3Z087</accession>
<dbReference type="STRING" id="746697.Aeqsu_3226"/>
<dbReference type="InterPro" id="IPR026444">
    <property type="entry name" value="Secre_tail"/>
</dbReference>
<protein>
    <recommendedName>
        <fullName evidence="3">Secretion system C-terminal sorting domain-containing protein</fullName>
    </recommendedName>
</protein>
<evidence type="ECO:0000313" key="4">
    <source>
        <dbReference type="EMBL" id="AFL82655.1"/>
    </source>
</evidence>
<dbReference type="PATRIC" id="fig|746697.3.peg.3277"/>
<dbReference type="AlphaFoldDB" id="I3Z087"/>
<reference evidence="4 5" key="1">
    <citation type="submission" date="2012-06" db="EMBL/GenBank/DDBJ databases">
        <title>The complete genome of Aequorivita sublithincola DSM 14238.</title>
        <authorList>
            <consortium name="US DOE Joint Genome Institute (JGI-PGF)"/>
            <person name="Lucas S."/>
            <person name="Copeland A."/>
            <person name="Lapidus A."/>
            <person name="Goodwin L."/>
            <person name="Pitluck S."/>
            <person name="Peters L."/>
            <person name="Munk A.C.C."/>
            <person name="Kyrpides N."/>
            <person name="Mavromatis K."/>
            <person name="Pagani I."/>
            <person name="Ivanova N."/>
            <person name="Ovchinnikova G."/>
            <person name="Zeytun A."/>
            <person name="Detter J.C."/>
            <person name="Han C."/>
            <person name="Land M."/>
            <person name="Hauser L."/>
            <person name="Markowitz V."/>
            <person name="Cheng J.-F."/>
            <person name="Hugenholtz P."/>
            <person name="Woyke T."/>
            <person name="Wu D."/>
            <person name="Tindall B."/>
            <person name="Faehnrich R."/>
            <person name="Brambilla E."/>
            <person name="Klenk H.-P."/>
            <person name="Eisen J.A."/>
        </authorList>
    </citation>
    <scope>NUCLEOTIDE SEQUENCE [LARGE SCALE GENOMIC DNA]</scope>
    <source>
        <strain evidence="5">DSM 14238 / LMG 21431 / ACAM 643 / 9-3</strain>
    </source>
</reference>
<dbReference type="NCBIfam" id="TIGR04183">
    <property type="entry name" value="Por_Secre_tail"/>
    <property type="match status" value="1"/>
</dbReference>
<evidence type="ECO:0000256" key="2">
    <source>
        <dbReference type="SAM" id="SignalP"/>
    </source>
</evidence>
<sequence length="456" mass="47875">MKKTTLLGCLFVLLTFSINAQENRSSTAPTGTDTKIVEKKATIQNVAPKNLTANNNAEILADALRANVTSPLDNASISRRGILADIIPVAGATETFNPATGDNFFDPGGPGGSSTSGTPGNYPNCGCDTQSTLAGVSEINFQFFSVFGNFDYLRIYDGTDASGTLLYDNGVGGPNDGDITLADMIASNGSSSFIAGSGNFLFFFHATAVVDYGGWDVEIVSAGGGGGPCTNTAIEVNQDVNDSCMALIDQGGLAQSYKPTQPNAAGAGIMFTDPSTGLDVNLSLWDGLPNAGGTMLANGTSQTDGTAWADVFWDPVVSVTVGTTYYIVIDGDITLPCVAGSLANPYPDGNVFANDYGSFPDFDYTFRTYSCNTVSVGENDLQDFSFYPNPTNGLLNLSSAENIENVKIYNVLGQMVIITRVNATNSQVDISALKTGTYLMKVLVNGEIGTYRVLKQ</sequence>
<feature type="chain" id="PRO_5003684403" description="Secretion system C-terminal sorting domain-containing protein" evidence="2">
    <location>
        <begin position="21"/>
        <end position="456"/>
    </location>
</feature>
<dbReference type="eggNOG" id="COG3227">
    <property type="taxonomic scope" value="Bacteria"/>
</dbReference>
<feature type="domain" description="Secretion system C-terminal sorting" evidence="3">
    <location>
        <begin position="387"/>
        <end position="444"/>
    </location>
</feature>
<gene>
    <name evidence="4" type="ordered locus">Aeqsu_3226</name>
</gene>
<dbReference type="Pfam" id="PF18962">
    <property type="entry name" value="Por_Secre_tail"/>
    <property type="match status" value="1"/>
</dbReference>
<evidence type="ECO:0000256" key="1">
    <source>
        <dbReference type="ARBA" id="ARBA00022729"/>
    </source>
</evidence>
<organism evidence="4 5">
    <name type="scientific">Aequorivita sublithincola (strain DSM 14238 / LMG 21431 / ACAM 643 / 9-3)</name>
    <dbReference type="NCBI Taxonomy" id="746697"/>
    <lineage>
        <taxon>Bacteria</taxon>
        <taxon>Pseudomonadati</taxon>
        <taxon>Bacteroidota</taxon>
        <taxon>Flavobacteriia</taxon>
        <taxon>Flavobacteriales</taxon>
        <taxon>Flavobacteriaceae</taxon>
        <taxon>Aequorivita</taxon>
    </lineage>
</organism>
<dbReference type="Proteomes" id="UP000006049">
    <property type="component" value="Chromosome"/>
</dbReference>
<evidence type="ECO:0000313" key="5">
    <source>
        <dbReference type="Proteomes" id="UP000006049"/>
    </source>
</evidence>
<feature type="signal peptide" evidence="2">
    <location>
        <begin position="1"/>
        <end position="20"/>
    </location>
</feature>
<dbReference type="OrthoDB" id="975384at2"/>
<dbReference type="EMBL" id="CP003280">
    <property type="protein sequence ID" value="AFL82655.1"/>
    <property type="molecule type" value="Genomic_DNA"/>
</dbReference>
<keyword evidence="1 2" id="KW-0732">Signal</keyword>
<evidence type="ECO:0000259" key="3">
    <source>
        <dbReference type="Pfam" id="PF18962"/>
    </source>
</evidence>
<dbReference type="HOGENOM" id="CLU_599406_0_0_10"/>
<name>I3Z087_AEQSU</name>